<organism evidence="1 2">
    <name type="scientific">Lithospermum erythrorhizon</name>
    <name type="common">Purple gromwell</name>
    <name type="synonym">Lithospermum officinale var. erythrorhizon</name>
    <dbReference type="NCBI Taxonomy" id="34254"/>
    <lineage>
        <taxon>Eukaryota</taxon>
        <taxon>Viridiplantae</taxon>
        <taxon>Streptophyta</taxon>
        <taxon>Embryophyta</taxon>
        <taxon>Tracheophyta</taxon>
        <taxon>Spermatophyta</taxon>
        <taxon>Magnoliopsida</taxon>
        <taxon>eudicotyledons</taxon>
        <taxon>Gunneridae</taxon>
        <taxon>Pentapetalae</taxon>
        <taxon>asterids</taxon>
        <taxon>lamiids</taxon>
        <taxon>Boraginales</taxon>
        <taxon>Boraginaceae</taxon>
        <taxon>Boraginoideae</taxon>
        <taxon>Lithospermeae</taxon>
        <taxon>Lithospermum</taxon>
    </lineage>
</organism>
<accession>A0AAV3Q4K3</accession>
<dbReference type="EMBL" id="BAABME010020005">
    <property type="protein sequence ID" value="GAA0159022.1"/>
    <property type="molecule type" value="Genomic_DNA"/>
</dbReference>
<evidence type="ECO:0000313" key="2">
    <source>
        <dbReference type="Proteomes" id="UP001454036"/>
    </source>
</evidence>
<reference evidence="1 2" key="1">
    <citation type="submission" date="2024-01" db="EMBL/GenBank/DDBJ databases">
        <title>The complete chloroplast genome sequence of Lithospermum erythrorhizon: insights into the phylogenetic relationship among Boraginaceae species and the maternal lineages of purple gromwells.</title>
        <authorList>
            <person name="Okada T."/>
            <person name="Watanabe K."/>
        </authorList>
    </citation>
    <scope>NUCLEOTIDE SEQUENCE [LARGE SCALE GENOMIC DNA]</scope>
</reference>
<sequence>MLAVIEQTKNNVAWCKAVLIFLLGCILCPDNYGGMSLQYKRIVAHLGKVASYNWCKHVQQHLQTRTQGLKMPKVDMHFFLGSFVELNYFKF</sequence>
<keyword evidence="2" id="KW-1185">Reference proteome</keyword>
<evidence type="ECO:0000313" key="1">
    <source>
        <dbReference type="EMBL" id="GAA0159022.1"/>
    </source>
</evidence>
<dbReference type="Proteomes" id="UP001454036">
    <property type="component" value="Unassembled WGS sequence"/>
</dbReference>
<comment type="caution">
    <text evidence="1">The sequence shown here is derived from an EMBL/GenBank/DDBJ whole genome shotgun (WGS) entry which is preliminary data.</text>
</comment>
<name>A0AAV3Q4K3_LITER</name>
<proteinExistence type="predicted"/>
<gene>
    <name evidence="1" type="ORF">LIER_38774</name>
</gene>
<protein>
    <submittedName>
        <fullName evidence="1">Uncharacterized protein</fullName>
    </submittedName>
</protein>
<dbReference type="AlphaFoldDB" id="A0AAV3Q4K3"/>